<accession>A0AB40AIQ5</accession>
<protein>
    <submittedName>
        <fullName evidence="9">Non-specific lipid transfer protein GPI-anchored 19-like</fullName>
    </submittedName>
</protein>
<sequence>MAPRLMQILLIFALVWMFSSSNMETMAQTSSNSCTSELANLVPCLNYITGNESKPSNSCCTPLASVVQSQPLCLCLLLNGTFSSSGLTINQTRALGLPGLCSINTPSTSLCNASGGPSSSPNSPSTPTTPSGGGSNSVIPSGTGSLKGSWIQAPLTLIISIILIVSYSTQSMNFL</sequence>
<name>A0AB40AIQ5_DIOCR</name>
<feature type="region of interest" description="Disordered" evidence="5">
    <location>
        <begin position="112"/>
        <end position="138"/>
    </location>
</feature>
<dbReference type="InterPro" id="IPR043325">
    <property type="entry name" value="LTSS"/>
</dbReference>
<dbReference type="RefSeq" id="XP_039114870.1">
    <property type="nucleotide sequence ID" value="XM_039258936.1"/>
</dbReference>
<dbReference type="GO" id="GO:0008289">
    <property type="term" value="F:lipid binding"/>
    <property type="evidence" value="ECO:0007669"/>
    <property type="project" value="InterPro"/>
</dbReference>
<dbReference type="InterPro" id="IPR016140">
    <property type="entry name" value="Bifunc_inhib/LTP/seed_store"/>
</dbReference>
<evidence type="ECO:0000256" key="4">
    <source>
        <dbReference type="ARBA" id="ARBA00023180"/>
    </source>
</evidence>
<dbReference type="PRINTS" id="PR00382">
    <property type="entry name" value="LIPIDTRNSFER"/>
</dbReference>
<dbReference type="SUPFAM" id="SSF47699">
    <property type="entry name" value="Bifunctional inhibitor/lipid-transfer protein/seed storage 2S albumin"/>
    <property type="match status" value="1"/>
</dbReference>
<dbReference type="CDD" id="cd00010">
    <property type="entry name" value="AAI_LTSS"/>
    <property type="match status" value="1"/>
</dbReference>
<evidence type="ECO:0000313" key="9">
    <source>
        <dbReference type="RefSeq" id="XP_039114870.1"/>
    </source>
</evidence>
<evidence type="ECO:0000313" key="8">
    <source>
        <dbReference type="Proteomes" id="UP001515500"/>
    </source>
</evidence>
<dbReference type="SMART" id="SM00499">
    <property type="entry name" value="AAI"/>
    <property type="match status" value="1"/>
</dbReference>
<evidence type="ECO:0000256" key="3">
    <source>
        <dbReference type="ARBA" id="ARBA00023157"/>
    </source>
</evidence>
<dbReference type="Gene3D" id="1.10.110.10">
    <property type="entry name" value="Plant lipid-transfer and hydrophobic proteins"/>
    <property type="match status" value="1"/>
</dbReference>
<evidence type="ECO:0000256" key="5">
    <source>
        <dbReference type="SAM" id="MobiDB-lite"/>
    </source>
</evidence>
<proteinExistence type="inferred from homology"/>
<dbReference type="AlphaFoldDB" id="A0AB40AIQ5"/>
<evidence type="ECO:0000256" key="2">
    <source>
        <dbReference type="ARBA" id="ARBA00022729"/>
    </source>
</evidence>
<dbReference type="GO" id="GO:0006869">
    <property type="term" value="P:lipid transport"/>
    <property type="evidence" value="ECO:0007669"/>
    <property type="project" value="InterPro"/>
</dbReference>
<dbReference type="Pfam" id="PF14368">
    <property type="entry name" value="LTP_2"/>
    <property type="match status" value="1"/>
</dbReference>
<reference evidence="9" key="1">
    <citation type="submission" date="2025-08" db="UniProtKB">
        <authorList>
            <consortium name="RefSeq"/>
        </authorList>
    </citation>
    <scope>IDENTIFICATION</scope>
</reference>
<evidence type="ECO:0000256" key="1">
    <source>
        <dbReference type="ARBA" id="ARBA00009748"/>
    </source>
</evidence>
<evidence type="ECO:0000259" key="7">
    <source>
        <dbReference type="SMART" id="SM00499"/>
    </source>
</evidence>
<dbReference type="InterPro" id="IPR000528">
    <property type="entry name" value="Plant_nsLTP"/>
</dbReference>
<keyword evidence="4" id="KW-0325">Glycoprotein</keyword>
<dbReference type="InterPro" id="IPR036312">
    <property type="entry name" value="Bifun_inhib/LTP/seed_sf"/>
</dbReference>
<keyword evidence="3" id="KW-1015">Disulfide bond</keyword>
<feature type="compositionally biased region" description="Low complexity" evidence="5">
    <location>
        <begin position="114"/>
        <end position="130"/>
    </location>
</feature>
<comment type="similarity">
    <text evidence="1">Belongs to the plant LTP family.</text>
</comment>
<dbReference type="Proteomes" id="UP001515500">
    <property type="component" value="Chromosome 19"/>
</dbReference>
<gene>
    <name evidence="9" type="primary">LOC120250152</name>
</gene>
<organism evidence="8 9">
    <name type="scientific">Dioscorea cayennensis subsp. rotundata</name>
    <name type="common">White Guinea yam</name>
    <name type="synonym">Dioscorea rotundata</name>
    <dbReference type="NCBI Taxonomy" id="55577"/>
    <lineage>
        <taxon>Eukaryota</taxon>
        <taxon>Viridiplantae</taxon>
        <taxon>Streptophyta</taxon>
        <taxon>Embryophyta</taxon>
        <taxon>Tracheophyta</taxon>
        <taxon>Spermatophyta</taxon>
        <taxon>Magnoliopsida</taxon>
        <taxon>Liliopsida</taxon>
        <taxon>Dioscoreales</taxon>
        <taxon>Dioscoreaceae</taxon>
        <taxon>Dioscorea</taxon>
    </lineage>
</organism>
<keyword evidence="8" id="KW-1185">Reference proteome</keyword>
<dbReference type="GeneID" id="120250152"/>
<feature type="domain" description="Bifunctional inhibitor/plant lipid transfer protein/seed storage helical" evidence="7">
    <location>
        <begin position="34"/>
        <end position="111"/>
    </location>
</feature>
<feature type="signal peptide" evidence="6">
    <location>
        <begin position="1"/>
        <end position="21"/>
    </location>
</feature>
<evidence type="ECO:0000256" key="6">
    <source>
        <dbReference type="SAM" id="SignalP"/>
    </source>
</evidence>
<keyword evidence="2 6" id="KW-0732">Signal</keyword>
<dbReference type="PANTHER" id="PTHR33044">
    <property type="entry name" value="BIFUNCTIONAL INHIBITOR/LIPID-TRANSFER PROTEIN/SEED STORAGE 2S ALBUMIN SUPERFAMILY PROTEIN-RELATED"/>
    <property type="match status" value="1"/>
</dbReference>
<feature type="chain" id="PRO_5044322760" evidence="6">
    <location>
        <begin position="22"/>
        <end position="175"/>
    </location>
</feature>